<organism evidence="2 3">
    <name type="scientific">Coniochaeta ligniaria NRRL 30616</name>
    <dbReference type="NCBI Taxonomy" id="1408157"/>
    <lineage>
        <taxon>Eukaryota</taxon>
        <taxon>Fungi</taxon>
        <taxon>Dikarya</taxon>
        <taxon>Ascomycota</taxon>
        <taxon>Pezizomycotina</taxon>
        <taxon>Sordariomycetes</taxon>
        <taxon>Sordariomycetidae</taxon>
        <taxon>Coniochaetales</taxon>
        <taxon>Coniochaetaceae</taxon>
        <taxon>Coniochaeta</taxon>
    </lineage>
</organism>
<keyword evidence="3" id="KW-1185">Reference proteome</keyword>
<protein>
    <submittedName>
        <fullName evidence="2">Uncharacterized protein</fullName>
    </submittedName>
</protein>
<feature type="compositionally biased region" description="Low complexity" evidence="1">
    <location>
        <begin position="452"/>
        <end position="475"/>
    </location>
</feature>
<gene>
    <name evidence="2" type="ORF">CONLIGDRAFT_628109</name>
</gene>
<dbReference type="EMBL" id="KV875094">
    <property type="protein sequence ID" value="OIW33227.1"/>
    <property type="molecule type" value="Genomic_DNA"/>
</dbReference>
<feature type="compositionally biased region" description="Polar residues" evidence="1">
    <location>
        <begin position="476"/>
        <end position="491"/>
    </location>
</feature>
<feature type="compositionally biased region" description="Polar residues" evidence="1">
    <location>
        <begin position="398"/>
        <end position="407"/>
    </location>
</feature>
<evidence type="ECO:0000313" key="2">
    <source>
        <dbReference type="EMBL" id="OIW33227.1"/>
    </source>
</evidence>
<evidence type="ECO:0000256" key="1">
    <source>
        <dbReference type="SAM" id="MobiDB-lite"/>
    </source>
</evidence>
<accession>A0A1J7J1G7</accession>
<dbReference type="InParanoid" id="A0A1J7J1G7"/>
<feature type="compositionally biased region" description="Basic and acidic residues" evidence="1">
    <location>
        <begin position="22"/>
        <end position="32"/>
    </location>
</feature>
<feature type="compositionally biased region" description="Low complexity" evidence="1">
    <location>
        <begin position="331"/>
        <end position="343"/>
    </location>
</feature>
<proteinExistence type="predicted"/>
<reference evidence="2 3" key="1">
    <citation type="submission" date="2016-10" db="EMBL/GenBank/DDBJ databases">
        <title>Draft genome sequence of Coniochaeta ligniaria NRRL30616, a lignocellulolytic fungus for bioabatement of inhibitors in plant biomass hydrolysates.</title>
        <authorList>
            <consortium name="DOE Joint Genome Institute"/>
            <person name="Jimenez D.J."/>
            <person name="Hector R.E."/>
            <person name="Riley R."/>
            <person name="Sun H."/>
            <person name="Grigoriev I.V."/>
            <person name="Van Elsas J.D."/>
            <person name="Nichols N.N."/>
        </authorList>
    </citation>
    <scope>NUCLEOTIDE SEQUENCE [LARGE SCALE GENOMIC DNA]</scope>
    <source>
        <strain evidence="2 3">NRRL 30616</strain>
    </source>
</reference>
<sequence length="528" mass="56406">MSKALGVGAAVGAGALFSRMLGRRDKGRRDEEYSAVATDTPSRSNRSRRHRPAPSEYSDDYTVRSGHGGRGGSILPPPNPTAAAAALSAAEMRPGAVGNRPPPTTPQRSHPGRSVVESGLDASDYSSYVSPSRRASERRKSSGGVGKGLLAGLGLGWFANRMRGRKGDYREEDRLRTEEDERRAGHRGSNFTGDGYPSPTRSHSRRHRPARPMAPPSGITSVSDESSMIEARPVSGYGGPPMAPMPPTGVQPPPPMGYVPPPAPVPHTPAGLRSSRSGSRTRHDMGDPATMPPMPLDPHGTMHESGSESYFSGGGQPRRRDSSRRRRDGEAAAALAAATASRLAADEEDRRHRGGGGNSQPVSVKVKVHDDPDRNVTLRRVPEDERRREDRDRRRNDSVSTLSADETPSSRRYRRESSRGRAEMAAERRVDNDEPLAPPNPAFAAGRRPKDSAYYSSGQPGPSGGTPAAGATVSSLGSPGSHGTWSALSPSPSGPLKEGAASAADRRRRRRLERRDGSRQPSGSVDYS</sequence>
<feature type="region of interest" description="Disordered" evidence="1">
    <location>
        <begin position="14"/>
        <end position="528"/>
    </location>
</feature>
<feature type="compositionally biased region" description="Gly residues" evidence="1">
    <location>
        <begin position="143"/>
        <end position="155"/>
    </location>
</feature>
<feature type="compositionally biased region" description="Basic and acidic residues" evidence="1">
    <location>
        <begin position="415"/>
        <end position="432"/>
    </location>
</feature>
<dbReference type="OrthoDB" id="19261at2759"/>
<dbReference type="Proteomes" id="UP000182658">
    <property type="component" value="Unassembled WGS sequence"/>
</dbReference>
<dbReference type="STRING" id="1408157.A0A1J7J1G7"/>
<dbReference type="AlphaFoldDB" id="A0A1J7J1G7"/>
<evidence type="ECO:0000313" key="3">
    <source>
        <dbReference type="Proteomes" id="UP000182658"/>
    </source>
</evidence>
<feature type="compositionally biased region" description="Low complexity" evidence="1">
    <location>
        <begin position="81"/>
        <end position="90"/>
    </location>
</feature>
<feature type="compositionally biased region" description="Basic and acidic residues" evidence="1">
    <location>
        <begin position="367"/>
        <end position="397"/>
    </location>
</feature>
<feature type="compositionally biased region" description="Basic and acidic residues" evidence="1">
    <location>
        <begin position="165"/>
        <end position="183"/>
    </location>
</feature>
<feature type="compositionally biased region" description="Pro residues" evidence="1">
    <location>
        <begin position="241"/>
        <end position="267"/>
    </location>
</feature>
<name>A0A1J7J1G7_9PEZI</name>